<feature type="domain" description="MgtC/SapB/SrpB/YhiD N-terminal" evidence="2">
    <location>
        <begin position="23"/>
        <end position="146"/>
    </location>
</feature>
<dbReference type="EMBL" id="JBEWYP010000008">
    <property type="protein sequence ID" value="MET7030385.1"/>
    <property type="molecule type" value="Genomic_DNA"/>
</dbReference>
<organism evidence="4 5">
    <name type="scientific">Sediminicola luteus</name>
    <dbReference type="NCBI Taxonomy" id="319238"/>
    <lineage>
        <taxon>Bacteria</taxon>
        <taxon>Pseudomonadati</taxon>
        <taxon>Bacteroidota</taxon>
        <taxon>Flavobacteriia</taxon>
        <taxon>Flavobacteriales</taxon>
        <taxon>Flavobacteriaceae</taxon>
        <taxon>Sediminicola</taxon>
    </lineage>
</organism>
<feature type="transmembrane region" description="Helical" evidence="1">
    <location>
        <begin position="410"/>
        <end position="429"/>
    </location>
</feature>
<gene>
    <name evidence="4" type="ORF">ABXZ32_13335</name>
</gene>
<feature type="transmembrane region" description="Helical" evidence="1">
    <location>
        <begin position="75"/>
        <end position="94"/>
    </location>
</feature>
<feature type="transmembrane region" description="Helical" evidence="1">
    <location>
        <begin position="216"/>
        <end position="236"/>
    </location>
</feature>
<dbReference type="InterPro" id="IPR049177">
    <property type="entry name" value="MgtC_SapB_SrpB_YhiD_N"/>
</dbReference>
<feature type="transmembrane region" description="Helical" evidence="1">
    <location>
        <begin position="278"/>
        <end position="298"/>
    </location>
</feature>
<feature type="transmembrane region" description="Helical" evidence="1">
    <location>
        <begin position="248"/>
        <end position="271"/>
    </location>
</feature>
<keyword evidence="1" id="KW-1133">Transmembrane helix</keyword>
<reference evidence="4 5" key="1">
    <citation type="submission" date="2024-07" db="EMBL/GenBank/DDBJ databases">
        <title>The genome sequence of type strain Sediminicola luteus GDMCC 1.2596T.</title>
        <authorList>
            <person name="Liu Y."/>
        </authorList>
    </citation>
    <scope>NUCLEOTIDE SEQUENCE [LARGE SCALE GENOMIC DNA]</scope>
    <source>
        <strain evidence="4 5">GDMCC 1.2596</strain>
    </source>
</reference>
<protein>
    <submittedName>
        <fullName evidence="4">MgtC/SapB family protein</fullName>
    </submittedName>
</protein>
<feature type="transmembrane region" description="Helical" evidence="1">
    <location>
        <begin position="156"/>
        <end position="174"/>
    </location>
</feature>
<feature type="transmembrane region" description="Helical" evidence="1">
    <location>
        <begin position="48"/>
        <end position="69"/>
    </location>
</feature>
<keyword evidence="1" id="KW-0472">Membrane</keyword>
<evidence type="ECO:0000313" key="4">
    <source>
        <dbReference type="EMBL" id="MET7030385.1"/>
    </source>
</evidence>
<feature type="transmembrane region" description="Helical" evidence="1">
    <location>
        <begin position="318"/>
        <end position="336"/>
    </location>
</feature>
<dbReference type="PANTHER" id="PTHR39084">
    <property type="entry name" value="MEMBRANE PROTEIN-RELATED"/>
    <property type="match status" value="1"/>
</dbReference>
<evidence type="ECO:0000313" key="5">
    <source>
        <dbReference type="Proteomes" id="UP001549773"/>
    </source>
</evidence>
<dbReference type="PANTHER" id="PTHR39084:SF1">
    <property type="entry name" value="DUF4010 DOMAIN-CONTAINING PROTEIN"/>
    <property type="match status" value="1"/>
</dbReference>
<dbReference type="InterPro" id="IPR025105">
    <property type="entry name" value="DUF4010"/>
</dbReference>
<comment type="caution">
    <text evidence="4">The sequence shown here is derived from an EMBL/GenBank/DDBJ whole genome shotgun (WGS) entry which is preliminary data.</text>
</comment>
<feature type="transmembrane region" description="Helical" evidence="1">
    <location>
        <begin position="348"/>
        <end position="368"/>
    </location>
</feature>
<evidence type="ECO:0000256" key="1">
    <source>
        <dbReference type="SAM" id="Phobius"/>
    </source>
</evidence>
<feature type="domain" description="DUF4010" evidence="3">
    <location>
        <begin position="194"/>
        <end position="402"/>
    </location>
</feature>
<evidence type="ECO:0000259" key="3">
    <source>
        <dbReference type="Pfam" id="PF13194"/>
    </source>
</evidence>
<keyword evidence="1" id="KW-0812">Transmembrane</keyword>
<dbReference type="RefSeq" id="WP_354619182.1">
    <property type="nucleotide sequence ID" value="NZ_JBEWYP010000008.1"/>
</dbReference>
<dbReference type="Pfam" id="PF13194">
    <property type="entry name" value="DUF4010"/>
    <property type="match status" value="1"/>
</dbReference>
<sequence length="431" mass="47044">MMDGYIVQNELLKLTEMEFLYRMLVAAGIGFVLGLEREFSKHSEKEEIFAGVRTFTIVSLFGFIAALLSFVLNEWVFAIGFLGVVFLVGLAYWIDANKGKTGGTTEFATIFTYLLGGLTLLGFLTESLAFMVIVVVILSLKIKLKNIIGQLTQEEIYAFVRFVVIGLLILPFLPDKDYGLFNVINPREIGWVVVLTSGIGFVGYILMKFLGADRGILFTGIFGGMVSSTVVTWTFSKKSKEAPSLSSNYAMGIFAAATIMIVRVAVLVFIFNKGLLEGLMVPLLVLLFTGLGVTFYFYNKKKSKERLTESLPLGQPLNIRDALFFGALYTGILILVSYASSEYGDKGIYISSAISALTDIDAITISVSKLGGETLAILSAQIAIILATLSNTVVKIGLALWNGSPLLKKYILLGYGLIFISGLVGFFILNS</sequence>
<feature type="transmembrane region" description="Helical" evidence="1">
    <location>
        <begin position="374"/>
        <end position="398"/>
    </location>
</feature>
<evidence type="ECO:0000259" key="2">
    <source>
        <dbReference type="Pfam" id="PF02308"/>
    </source>
</evidence>
<proteinExistence type="predicted"/>
<accession>A0ABV2TYM7</accession>
<feature type="transmembrane region" description="Helical" evidence="1">
    <location>
        <begin position="19"/>
        <end position="36"/>
    </location>
</feature>
<name>A0ABV2TYM7_9FLAO</name>
<dbReference type="Proteomes" id="UP001549773">
    <property type="component" value="Unassembled WGS sequence"/>
</dbReference>
<dbReference type="Pfam" id="PF02308">
    <property type="entry name" value="MgtC"/>
    <property type="match status" value="1"/>
</dbReference>
<feature type="transmembrane region" description="Helical" evidence="1">
    <location>
        <begin position="189"/>
        <end position="207"/>
    </location>
</feature>
<keyword evidence="5" id="KW-1185">Reference proteome</keyword>